<dbReference type="Pfam" id="PF09126">
    <property type="entry name" value="NaeI"/>
    <property type="match status" value="1"/>
</dbReference>
<keyword evidence="2 5" id="KW-0255">Endonuclease</keyword>
<proteinExistence type="predicted"/>
<keyword evidence="3" id="KW-0378">Hydrolase</keyword>
<name>A0ABW1XLH3_9ALTE</name>
<dbReference type="InterPro" id="IPR015210">
    <property type="entry name" value="NaeI"/>
</dbReference>
<dbReference type="InterPro" id="IPR011335">
    <property type="entry name" value="Restrct_endonuc-II-like"/>
</dbReference>
<gene>
    <name evidence="5" type="ORF">ACFP85_11425</name>
</gene>
<feature type="domain" description="Type II restriction enzyme NaeI" evidence="4">
    <location>
        <begin position="44"/>
        <end position="279"/>
    </location>
</feature>
<dbReference type="GO" id="GO:0004519">
    <property type="term" value="F:endonuclease activity"/>
    <property type="evidence" value="ECO:0007669"/>
    <property type="project" value="UniProtKB-KW"/>
</dbReference>
<dbReference type="InterPro" id="IPR036388">
    <property type="entry name" value="WH-like_DNA-bd_sf"/>
</dbReference>
<reference evidence="6" key="1">
    <citation type="journal article" date="2019" name="Int. J. Syst. Evol. Microbiol.">
        <title>The Global Catalogue of Microorganisms (GCM) 10K type strain sequencing project: providing services to taxonomists for standard genome sequencing and annotation.</title>
        <authorList>
            <consortium name="The Broad Institute Genomics Platform"/>
            <consortium name="The Broad Institute Genome Sequencing Center for Infectious Disease"/>
            <person name="Wu L."/>
            <person name="Ma J."/>
        </authorList>
    </citation>
    <scope>NUCLEOTIDE SEQUENCE [LARGE SCALE GENOMIC DNA]</scope>
    <source>
        <strain evidence="6">CGMCC 1.16031</strain>
    </source>
</reference>
<accession>A0ABW1XLH3</accession>
<dbReference type="Gene3D" id="3.40.600.10">
    <property type="entry name" value="DNA mismatch repair MutH/Restriction endonuclease, type II"/>
    <property type="match status" value="1"/>
</dbReference>
<dbReference type="SUPFAM" id="SSF52980">
    <property type="entry name" value="Restriction endonuclease-like"/>
    <property type="match status" value="1"/>
</dbReference>
<organism evidence="5 6">
    <name type="scientific">Pseudobowmanella zhangzhouensis</name>
    <dbReference type="NCBI Taxonomy" id="1537679"/>
    <lineage>
        <taxon>Bacteria</taxon>
        <taxon>Pseudomonadati</taxon>
        <taxon>Pseudomonadota</taxon>
        <taxon>Gammaproteobacteria</taxon>
        <taxon>Alteromonadales</taxon>
        <taxon>Alteromonadaceae</taxon>
    </lineage>
</organism>
<dbReference type="EMBL" id="JBHSUS010000001">
    <property type="protein sequence ID" value="MFC6440753.1"/>
    <property type="molecule type" value="Genomic_DNA"/>
</dbReference>
<evidence type="ECO:0000256" key="2">
    <source>
        <dbReference type="ARBA" id="ARBA00022759"/>
    </source>
</evidence>
<evidence type="ECO:0000256" key="3">
    <source>
        <dbReference type="ARBA" id="ARBA00022801"/>
    </source>
</evidence>
<evidence type="ECO:0000313" key="5">
    <source>
        <dbReference type="EMBL" id="MFC6440753.1"/>
    </source>
</evidence>
<sequence length="285" mass="32500">MSELENTEYFNKYFSTYPDNSSLMSLIEFFKDFSDDNSDLESIVGDILRGSLDEVIDMPRTNRFSLDELEKTEKTYIGTKVEILFRDTFGLDKGDKLDLKVRGHEVDVKNTIGSNWTIPSEALDEICVLLQANDNKSSFCFGLLICRNRVLNQGKNRDGKRTISKEGKNEILWIVKDGALPKNFFLHMNDDLRHEILSPSGGATRLANLFRSFQGEIITRRLVECVARQKDYMKRIRGNGGARDILAQEELLILWGGSIEDNKKLKSLGFKGINAEHFVCIKNNI</sequence>
<dbReference type="InterPro" id="IPR037057">
    <property type="entry name" value="DNA_rep_MutH/T2_RE_sf"/>
</dbReference>
<keyword evidence="6" id="KW-1185">Reference proteome</keyword>
<dbReference type="Proteomes" id="UP001596364">
    <property type="component" value="Unassembled WGS sequence"/>
</dbReference>
<dbReference type="CDD" id="cd22338">
    <property type="entry name" value="NaeI-like"/>
    <property type="match status" value="1"/>
</dbReference>
<comment type="caution">
    <text evidence="5">The sequence shown here is derived from an EMBL/GenBank/DDBJ whole genome shotgun (WGS) entry which is preliminary data.</text>
</comment>
<evidence type="ECO:0000259" key="4">
    <source>
        <dbReference type="Pfam" id="PF09126"/>
    </source>
</evidence>
<evidence type="ECO:0000313" key="6">
    <source>
        <dbReference type="Proteomes" id="UP001596364"/>
    </source>
</evidence>
<dbReference type="RefSeq" id="WP_131259857.1">
    <property type="nucleotide sequence ID" value="NZ_JBHSUS010000001.1"/>
</dbReference>
<keyword evidence="1" id="KW-0540">Nuclease</keyword>
<evidence type="ECO:0000256" key="1">
    <source>
        <dbReference type="ARBA" id="ARBA00022722"/>
    </source>
</evidence>
<protein>
    <submittedName>
        <fullName evidence="5">NaeI family type II restriction endonuclease</fullName>
    </submittedName>
</protein>
<dbReference type="Gene3D" id="1.10.10.10">
    <property type="entry name" value="Winged helix-like DNA-binding domain superfamily/Winged helix DNA-binding domain"/>
    <property type="match status" value="1"/>
</dbReference>